<protein>
    <submittedName>
        <fullName evidence="2">EMYY motif lipoprotein</fullName>
    </submittedName>
</protein>
<accession>A0A6N0I3D3</accession>
<dbReference type="NCBIfam" id="NF033194">
    <property type="entry name" value="lipo_EMYY"/>
    <property type="match status" value="1"/>
</dbReference>
<dbReference type="InterPro" id="IPR048013">
    <property type="entry name" value="EMYY_lipop"/>
</dbReference>
<proteinExistence type="predicted"/>
<evidence type="ECO:0000313" key="2">
    <source>
        <dbReference type="EMBL" id="QKQ29106.1"/>
    </source>
</evidence>
<dbReference type="Proteomes" id="UP000509636">
    <property type="component" value="Chromosome"/>
</dbReference>
<feature type="signal peptide" evidence="1">
    <location>
        <begin position="1"/>
        <end position="19"/>
    </location>
</feature>
<name>A0A6N0I3D3_STAHO</name>
<dbReference type="EMBL" id="CP054550">
    <property type="protein sequence ID" value="QKQ29106.1"/>
    <property type="molecule type" value="Genomic_DNA"/>
</dbReference>
<sequence length="287" mass="33825">MKKLIILSLCSLYCLILSGCGQNNNEDLNRFKQHLSKVETKQKSVEKVMNQLELNRLNDISKTDTTDKNKKSFERLQKNINHRLVPEFKEYEKEAKHLPAKTNKTRQLKKDYLNHVSKQHQSINEIKSFVDLYNQSVVENEKILNYTHSFEINRALVEKDIRKTNNQENAHLLKSKIENNNRNLRKTAQKYLEKDNYPTSKAINEHIKPLIQKQIKDLNQTNITDSHVNNARKNAIEMYYNLLNYYETRETTIKIEDQLSKINVEKLPKTGKDLSKEITTLNKLEKV</sequence>
<feature type="chain" id="PRO_5039671395" evidence="1">
    <location>
        <begin position="20"/>
        <end position="287"/>
    </location>
</feature>
<keyword evidence="2" id="KW-0449">Lipoprotein</keyword>
<organism evidence="2 3">
    <name type="scientific">Staphylococcus hominis</name>
    <dbReference type="NCBI Taxonomy" id="1290"/>
    <lineage>
        <taxon>Bacteria</taxon>
        <taxon>Bacillati</taxon>
        <taxon>Bacillota</taxon>
        <taxon>Bacilli</taxon>
        <taxon>Bacillales</taxon>
        <taxon>Staphylococcaceae</taxon>
        <taxon>Staphylococcus</taxon>
    </lineage>
</organism>
<gene>
    <name evidence="2" type="ORF">FOB69_07590</name>
</gene>
<dbReference type="AlphaFoldDB" id="A0A6N0I3D3"/>
<dbReference type="PROSITE" id="PS51257">
    <property type="entry name" value="PROKAR_LIPOPROTEIN"/>
    <property type="match status" value="1"/>
</dbReference>
<keyword evidence="1" id="KW-0732">Signal</keyword>
<reference evidence="2 3" key="1">
    <citation type="submission" date="2019-09" db="EMBL/GenBank/DDBJ databases">
        <title>FDA dAtabase for Regulatory Grade micrObial Sequences (FDA-ARGOS): Supporting development and validation of Infectious Disease Dx tests.</title>
        <authorList>
            <person name="Sciortino C."/>
            <person name="Tallon L."/>
            <person name="Sadzewicz L."/>
            <person name="Vavikolanu K."/>
            <person name="Mehta A."/>
            <person name="Aluvathingal J."/>
            <person name="Nadendla S."/>
            <person name="Nandy P."/>
            <person name="Geyer C."/>
            <person name="Yan Y."/>
            <person name="Sichtig H."/>
        </authorList>
    </citation>
    <scope>NUCLEOTIDE SEQUENCE [LARGE SCALE GENOMIC DNA]</scope>
    <source>
        <strain evidence="2 3">FDAARGOS_661</strain>
    </source>
</reference>
<evidence type="ECO:0000313" key="3">
    <source>
        <dbReference type="Proteomes" id="UP000509636"/>
    </source>
</evidence>
<evidence type="ECO:0000256" key="1">
    <source>
        <dbReference type="SAM" id="SignalP"/>
    </source>
</evidence>